<dbReference type="PANTHER" id="PTHR14017:SF1">
    <property type="entry name" value="LD02225P"/>
    <property type="match status" value="1"/>
</dbReference>
<dbReference type="GO" id="GO:0010468">
    <property type="term" value="P:regulation of gene expression"/>
    <property type="evidence" value="ECO:0007669"/>
    <property type="project" value="TreeGrafter"/>
</dbReference>
<reference evidence="7" key="1">
    <citation type="submission" date="2011-07" db="EMBL/GenBank/DDBJ databases">
        <authorList>
            <consortium name="Caenorhabditis brenneri Sequencing and Analysis Consortium"/>
            <person name="Wilson R.K."/>
        </authorList>
    </citation>
    <scope>NUCLEOTIDE SEQUENCE [LARGE SCALE GENOMIC DNA]</scope>
    <source>
        <strain evidence="7">PB2801</strain>
    </source>
</reference>
<keyword evidence="7" id="KW-1185">Reference proteome</keyword>
<dbReference type="eggNOG" id="KOG1246">
    <property type="taxonomic scope" value="Eukaryota"/>
</dbReference>
<evidence type="ECO:0000313" key="6">
    <source>
        <dbReference type="EMBL" id="EGT42747.1"/>
    </source>
</evidence>
<gene>
    <name evidence="6" type="ORF">CAEBREN_07458</name>
</gene>
<evidence type="ECO:0000256" key="4">
    <source>
        <dbReference type="SAM" id="MobiDB-lite"/>
    </source>
</evidence>
<keyword evidence="2" id="KW-0539">Nucleus</keyword>
<dbReference type="InterPro" id="IPR051630">
    <property type="entry name" value="Corepressor-Demethylase"/>
</dbReference>
<feature type="compositionally biased region" description="Polar residues" evidence="4">
    <location>
        <begin position="14"/>
        <end position="24"/>
    </location>
</feature>
<protein>
    <recommendedName>
        <fullName evidence="5">JmjC domain-containing protein</fullName>
    </recommendedName>
</protein>
<dbReference type="Proteomes" id="UP000008068">
    <property type="component" value="Unassembled WGS sequence"/>
</dbReference>
<dbReference type="PANTHER" id="PTHR14017">
    <property type="entry name" value="LYSINE-SPECIFIC DEMETHYLASE"/>
    <property type="match status" value="1"/>
</dbReference>
<dbReference type="PROSITE" id="PS51184">
    <property type="entry name" value="JMJC"/>
    <property type="match status" value="1"/>
</dbReference>
<evidence type="ECO:0000256" key="1">
    <source>
        <dbReference type="ARBA" id="ARBA00004123"/>
    </source>
</evidence>
<dbReference type="OrthoDB" id="418911at2759"/>
<dbReference type="Gene3D" id="2.60.120.650">
    <property type="entry name" value="Cupin"/>
    <property type="match status" value="1"/>
</dbReference>
<organism evidence="7">
    <name type="scientific">Caenorhabditis brenneri</name>
    <name type="common">Nematode worm</name>
    <dbReference type="NCBI Taxonomy" id="135651"/>
    <lineage>
        <taxon>Eukaryota</taxon>
        <taxon>Metazoa</taxon>
        <taxon>Ecdysozoa</taxon>
        <taxon>Nematoda</taxon>
        <taxon>Chromadorea</taxon>
        <taxon>Rhabditida</taxon>
        <taxon>Rhabditina</taxon>
        <taxon>Rhabditomorpha</taxon>
        <taxon>Rhabditoidea</taxon>
        <taxon>Rhabditidae</taxon>
        <taxon>Peloderinae</taxon>
        <taxon>Caenorhabditis</taxon>
    </lineage>
</organism>
<dbReference type="InterPro" id="IPR003347">
    <property type="entry name" value="JmjC_dom"/>
</dbReference>
<evidence type="ECO:0000313" key="7">
    <source>
        <dbReference type="Proteomes" id="UP000008068"/>
    </source>
</evidence>
<dbReference type="AlphaFoldDB" id="G0P1N1"/>
<comment type="subcellular location">
    <subcellularLocation>
        <location evidence="1">Nucleus</location>
    </subcellularLocation>
</comment>
<dbReference type="GO" id="GO:0005634">
    <property type="term" value="C:nucleus"/>
    <property type="evidence" value="ECO:0007669"/>
    <property type="project" value="UniProtKB-SubCell"/>
</dbReference>
<comment type="similarity">
    <text evidence="3">Belongs to the UTX family.</text>
</comment>
<feature type="compositionally biased region" description="Polar residues" evidence="4">
    <location>
        <begin position="61"/>
        <end position="80"/>
    </location>
</feature>
<dbReference type="GO" id="GO:0000978">
    <property type="term" value="F:RNA polymerase II cis-regulatory region sequence-specific DNA binding"/>
    <property type="evidence" value="ECO:0007669"/>
    <property type="project" value="TreeGrafter"/>
</dbReference>
<dbReference type="GO" id="GO:0031490">
    <property type="term" value="F:chromatin DNA binding"/>
    <property type="evidence" value="ECO:0007669"/>
    <property type="project" value="TreeGrafter"/>
</dbReference>
<dbReference type="InParanoid" id="G0P1N1"/>
<name>G0P1N1_CAEBE</name>
<accession>G0P1N1</accession>
<dbReference type="HOGENOM" id="CLU_025407_0_0_1"/>
<feature type="region of interest" description="Disordered" evidence="4">
    <location>
        <begin position="1"/>
        <end position="126"/>
    </location>
</feature>
<dbReference type="EMBL" id="GL380016">
    <property type="protein sequence ID" value="EGT42747.1"/>
    <property type="molecule type" value="Genomic_DNA"/>
</dbReference>
<dbReference type="SUPFAM" id="SSF51197">
    <property type="entry name" value="Clavaminate synthase-like"/>
    <property type="match status" value="1"/>
</dbReference>
<evidence type="ECO:0000259" key="5">
    <source>
        <dbReference type="PROSITE" id="PS51184"/>
    </source>
</evidence>
<sequence length="649" mass="72802">MKRAATNPLVKATKPTNGRQQPKRTNQDRRASPASTSAMDTSDGEETSGGPVHTRPRRTVKPTNRYSAGSQEPTKNGRSTAASDDRREADDEDVADANEPQDSNIPCSSGSLASSKRQESSSAVETKDEYQWHTLACFDSLFQQERSRFTDDQIKEIELLVEPVKLEGESQRIDFQEHDSVKIAANVIKKLFGIEVADEEQEVQETLQKKKKIKKLPKGELPKAPNPKVPYLLYTSGFEDGVVGQPGEEIVKRATNVYKHRDFRYVSDRIGASYAPTDFFVSKGFDPSTSSGIIEPIVVLDVEDPDLEAKAFAVDICLIKNCDKKINLDAFTLEKLISVGDSGEPTVFLRQRPQKSETNYKITGKLQNFIHENIEEKRLLREVLKNHEHVVKVARKEFANCTATFPIQRTQLLKMEKALREAQLDCPQATGREEYPLITFGSNIDVADAPEQMAAIRELPEFILPGKRLMSILKDKLYGINLVQAYVKGPGCRTVAHHENQGLVSVNINIGPGVCVWYSISMKHIAALEELLCRKSCFPFGTLIWPMEKDLQKAGIPYKKFLQHPGEMVFINTGTYHWVQSNGFATNISWNAMFDDATQLATAAIFSDQNAMHKYNTALPIEKLIWEAAKTQRNSGTDFSKVAKRMLTW</sequence>
<dbReference type="STRING" id="135651.G0P1N1"/>
<proteinExistence type="inferred from homology"/>
<feature type="compositionally biased region" description="Polar residues" evidence="4">
    <location>
        <begin position="100"/>
        <end position="124"/>
    </location>
</feature>
<evidence type="ECO:0000256" key="3">
    <source>
        <dbReference type="ARBA" id="ARBA00034483"/>
    </source>
</evidence>
<evidence type="ECO:0000256" key="2">
    <source>
        <dbReference type="ARBA" id="ARBA00023242"/>
    </source>
</evidence>
<dbReference type="SMART" id="SM00558">
    <property type="entry name" value="JmjC"/>
    <property type="match status" value="1"/>
</dbReference>
<dbReference type="Pfam" id="PF02373">
    <property type="entry name" value="JmjC"/>
    <property type="match status" value="1"/>
</dbReference>
<feature type="domain" description="JmjC" evidence="5">
    <location>
        <begin position="448"/>
        <end position="609"/>
    </location>
</feature>